<evidence type="ECO:0008006" key="4">
    <source>
        <dbReference type="Google" id="ProtNLM"/>
    </source>
</evidence>
<gene>
    <name evidence="2" type="ORF">MAR_006124</name>
</gene>
<dbReference type="EMBL" id="CP111012">
    <property type="protein sequence ID" value="WAQ93653.1"/>
    <property type="molecule type" value="Genomic_DNA"/>
</dbReference>
<feature type="signal peptide" evidence="1">
    <location>
        <begin position="1"/>
        <end position="22"/>
    </location>
</feature>
<organism evidence="2 3">
    <name type="scientific">Mya arenaria</name>
    <name type="common">Soft-shell clam</name>
    <dbReference type="NCBI Taxonomy" id="6604"/>
    <lineage>
        <taxon>Eukaryota</taxon>
        <taxon>Metazoa</taxon>
        <taxon>Spiralia</taxon>
        <taxon>Lophotrochozoa</taxon>
        <taxon>Mollusca</taxon>
        <taxon>Bivalvia</taxon>
        <taxon>Autobranchia</taxon>
        <taxon>Heteroconchia</taxon>
        <taxon>Euheterodonta</taxon>
        <taxon>Imparidentia</taxon>
        <taxon>Neoheterodontei</taxon>
        <taxon>Myida</taxon>
        <taxon>Myoidea</taxon>
        <taxon>Myidae</taxon>
        <taxon>Mya</taxon>
    </lineage>
</organism>
<accession>A0ABY7D9N2</accession>
<reference evidence="2" key="1">
    <citation type="submission" date="2022-11" db="EMBL/GenBank/DDBJ databases">
        <title>Centuries of genome instability and evolution in soft-shell clam transmissible cancer (bioRxiv).</title>
        <authorList>
            <person name="Hart S.F.M."/>
            <person name="Yonemitsu M.A."/>
            <person name="Giersch R.M."/>
            <person name="Beal B.F."/>
            <person name="Arriagada G."/>
            <person name="Davis B.W."/>
            <person name="Ostrander E.A."/>
            <person name="Goff S.P."/>
            <person name="Metzger M.J."/>
        </authorList>
    </citation>
    <scope>NUCLEOTIDE SEQUENCE</scope>
    <source>
        <strain evidence="2">MELC-2E11</strain>
        <tissue evidence="2">Siphon/mantle</tissue>
    </source>
</reference>
<dbReference type="Proteomes" id="UP001164746">
    <property type="component" value="Chromosome 1"/>
</dbReference>
<evidence type="ECO:0000256" key="1">
    <source>
        <dbReference type="SAM" id="SignalP"/>
    </source>
</evidence>
<proteinExistence type="predicted"/>
<name>A0ABY7D9N2_MYAAR</name>
<evidence type="ECO:0000313" key="2">
    <source>
        <dbReference type="EMBL" id="WAQ93653.1"/>
    </source>
</evidence>
<keyword evidence="1" id="KW-0732">Signal</keyword>
<protein>
    <recommendedName>
        <fullName evidence="4">Secreted protein</fullName>
    </recommendedName>
</protein>
<feature type="chain" id="PRO_5046801223" description="Secreted protein" evidence="1">
    <location>
        <begin position="23"/>
        <end position="79"/>
    </location>
</feature>
<evidence type="ECO:0000313" key="3">
    <source>
        <dbReference type="Proteomes" id="UP001164746"/>
    </source>
</evidence>
<keyword evidence="3" id="KW-1185">Reference proteome</keyword>
<sequence length="79" mass="9217">MLRGMSFGLIMFAAFAVTVVTSQGWSGHCNCKYYGRPKTKRDPLTVFLKTQPHTNHRAMLPRDQNLVHKRRRYTCFLKT</sequence>